<reference evidence="1 2" key="1">
    <citation type="submission" date="2009-09" db="EMBL/GenBank/DDBJ databases">
        <authorList>
            <person name="Weinstock G."/>
            <person name="Sodergren E."/>
            <person name="Clifton S."/>
            <person name="Fulton L."/>
            <person name="Fulton B."/>
            <person name="Courtney L."/>
            <person name="Fronick C."/>
            <person name="Harrison M."/>
            <person name="Strong C."/>
            <person name="Farmer C."/>
            <person name="Delahaunty K."/>
            <person name="Markovic C."/>
            <person name="Hall O."/>
            <person name="Minx P."/>
            <person name="Tomlinson C."/>
            <person name="Mitreva M."/>
            <person name="Nelson J."/>
            <person name="Hou S."/>
            <person name="Wollam A."/>
            <person name="Pepin K.H."/>
            <person name="Johnson M."/>
            <person name="Bhonagiri V."/>
            <person name="Nash W.E."/>
            <person name="Warren W."/>
            <person name="Chinwalla A."/>
            <person name="Mardis E.R."/>
            <person name="Wilson R.K."/>
        </authorList>
    </citation>
    <scope>NUCLEOTIDE SEQUENCE [LARGE SCALE GENOMIC DNA]</scope>
    <source>
        <strain evidence="1 2">F0319</strain>
    </source>
</reference>
<protein>
    <submittedName>
        <fullName evidence="1">WbqC-like protein</fullName>
    </submittedName>
</protein>
<dbReference type="EMBL" id="ACVA01000031">
    <property type="protein sequence ID" value="EEX18834.1"/>
    <property type="molecule type" value="Genomic_DNA"/>
</dbReference>
<evidence type="ECO:0000313" key="2">
    <source>
        <dbReference type="Proteomes" id="UP000003327"/>
    </source>
</evidence>
<gene>
    <name evidence="1" type="ORF">HMPREF0973_01369</name>
</gene>
<proteinExistence type="predicted"/>
<accession>C9MP31</accession>
<organism evidence="1 2">
    <name type="scientific">Prevotella veroralis F0319</name>
    <dbReference type="NCBI Taxonomy" id="649761"/>
    <lineage>
        <taxon>Bacteria</taxon>
        <taxon>Pseudomonadati</taxon>
        <taxon>Bacteroidota</taxon>
        <taxon>Bacteroidia</taxon>
        <taxon>Bacteroidales</taxon>
        <taxon>Prevotellaceae</taxon>
        <taxon>Prevotella</taxon>
    </lineage>
</organism>
<comment type="caution">
    <text evidence="1">The sequence shown here is derived from an EMBL/GenBank/DDBJ whole genome shotgun (WGS) entry which is preliminary data.</text>
</comment>
<dbReference type="OrthoDB" id="1523452at2"/>
<dbReference type="Proteomes" id="UP000003327">
    <property type="component" value="Unassembled WGS sequence"/>
</dbReference>
<evidence type="ECO:0000313" key="1">
    <source>
        <dbReference type="EMBL" id="EEX18834.1"/>
    </source>
</evidence>
<dbReference type="Pfam" id="PF08889">
    <property type="entry name" value="WbqC"/>
    <property type="match status" value="1"/>
</dbReference>
<dbReference type="AlphaFoldDB" id="C9MP31"/>
<dbReference type="eggNOG" id="COG0224">
    <property type="taxonomic scope" value="Bacteria"/>
</dbReference>
<dbReference type="InterPro" id="IPR014985">
    <property type="entry name" value="WbqC"/>
</dbReference>
<dbReference type="HOGENOM" id="CLU_079350_1_0_10"/>
<keyword evidence="2" id="KW-1185">Reference proteome</keyword>
<dbReference type="RefSeq" id="WP_004383030.1">
    <property type="nucleotide sequence ID" value="NZ_GG698713.1"/>
</dbReference>
<sequence length="204" mass="24566">MASALLSSTYFGPVQWYQKLNRYDTCLIEQHDHFVKQTYRNRCVIAVTNGLQTLSIPVEKFEGAKCEMRDVRISDHANWRHQHWYALQSAYGESPFFEYYEDDIRPFFERKWDFLYDFNWEITLKMCELIDIMPCMRRTDSYELEPSEGVIDFRETIRPKHPGRDDEFKPCTYYQVYQHKYGFQPNLSILDLLFNQGNESVLFL</sequence>
<dbReference type="STRING" id="649761.HMPREF0973_01369"/>
<name>C9MP31_9BACT</name>